<dbReference type="Proteomes" id="UP000198211">
    <property type="component" value="Unassembled WGS sequence"/>
</dbReference>
<reference evidence="2" key="1">
    <citation type="submission" date="2017-03" db="EMBL/GenBank/DDBJ databases">
        <title>Phytopthora megakarya and P. palmivora, two closely related causual agents of cacao black pod achieved similar genome size and gene model numbers by different mechanisms.</title>
        <authorList>
            <person name="Ali S."/>
            <person name="Shao J."/>
            <person name="Larry D.J."/>
            <person name="Kronmiller B."/>
            <person name="Shen D."/>
            <person name="Strem M.D."/>
            <person name="Melnick R.L."/>
            <person name="Guiltinan M.J."/>
            <person name="Tyler B.M."/>
            <person name="Meinhardt L.W."/>
            <person name="Bailey B.A."/>
        </authorList>
    </citation>
    <scope>NUCLEOTIDE SEQUENCE [LARGE SCALE GENOMIC DNA]</scope>
    <source>
        <strain evidence="2">zdho120</strain>
    </source>
</reference>
<dbReference type="Pfam" id="PF13637">
    <property type="entry name" value="Ank_4"/>
    <property type="match status" value="1"/>
</dbReference>
<comment type="caution">
    <text evidence="1">The sequence shown here is derived from an EMBL/GenBank/DDBJ whole genome shotgun (WGS) entry which is preliminary data.</text>
</comment>
<dbReference type="InterPro" id="IPR036770">
    <property type="entry name" value="Ankyrin_rpt-contain_sf"/>
</dbReference>
<name>A0A225UHY3_9STRA</name>
<gene>
    <name evidence="1" type="ORF">PHMEG_00038360</name>
</gene>
<dbReference type="AlphaFoldDB" id="A0A225UHY3"/>
<dbReference type="SUPFAM" id="SSF48403">
    <property type="entry name" value="Ankyrin repeat"/>
    <property type="match status" value="1"/>
</dbReference>
<evidence type="ECO:0000313" key="2">
    <source>
        <dbReference type="Proteomes" id="UP000198211"/>
    </source>
</evidence>
<keyword evidence="2" id="KW-1185">Reference proteome</keyword>
<accession>A0A225UHY3</accession>
<protein>
    <submittedName>
        <fullName evidence="1">Uncharacterized protein</fullName>
    </submittedName>
</protein>
<dbReference type="EMBL" id="NBNE01017772">
    <property type="protein sequence ID" value="OWY92583.1"/>
    <property type="molecule type" value="Genomic_DNA"/>
</dbReference>
<dbReference type="InterPro" id="IPR002110">
    <property type="entry name" value="Ankyrin_rpt"/>
</dbReference>
<sequence length="51" mass="5583">MKAAKKCCFDVLWYLIERGANANIRNNDGETTLIMAAASGNTKSTFDIESV</sequence>
<organism evidence="1 2">
    <name type="scientific">Phytophthora megakarya</name>
    <dbReference type="NCBI Taxonomy" id="4795"/>
    <lineage>
        <taxon>Eukaryota</taxon>
        <taxon>Sar</taxon>
        <taxon>Stramenopiles</taxon>
        <taxon>Oomycota</taxon>
        <taxon>Peronosporomycetes</taxon>
        <taxon>Peronosporales</taxon>
        <taxon>Peronosporaceae</taxon>
        <taxon>Phytophthora</taxon>
    </lineage>
</organism>
<evidence type="ECO:0000313" key="1">
    <source>
        <dbReference type="EMBL" id="OWY92583.1"/>
    </source>
</evidence>
<dbReference type="Gene3D" id="1.25.40.20">
    <property type="entry name" value="Ankyrin repeat-containing domain"/>
    <property type="match status" value="1"/>
</dbReference>
<proteinExistence type="predicted"/>
<dbReference type="OrthoDB" id="539213at2759"/>